<sequence>MGWSGRVASDTTNVCWNADSAARSSSDTRGSALPPPSPPLALSSKLPLLRAEPEGRAATLWGRPVCSSVWSTRPHSAALCVALPTSSSCCTSPARLGLRLAAGNNGDGRRKEEEEASAPAPELGLKTSREPRESRGRPLKAIWIWS</sequence>
<dbReference type="AlphaFoldDB" id="A0A0A9EXG9"/>
<evidence type="ECO:0000256" key="1">
    <source>
        <dbReference type="SAM" id="MobiDB-lite"/>
    </source>
</evidence>
<reference evidence="2" key="2">
    <citation type="journal article" date="2015" name="Data Brief">
        <title>Shoot transcriptome of the giant reed, Arundo donax.</title>
        <authorList>
            <person name="Barrero R.A."/>
            <person name="Guerrero F.D."/>
            <person name="Moolhuijzen P."/>
            <person name="Goolsby J.A."/>
            <person name="Tidwell J."/>
            <person name="Bellgard S.E."/>
            <person name="Bellgard M.I."/>
        </authorList>
    </citation>
    <scope>NUCLEOTIDE SEQUENCE</scope>
    <source>
        <tissue evidence="2">Shoot tissue taken approximately 20 cm above the soil surface</tissue>
    </source>
</reference>
<dbReference type="EMBL" id="GBRH01192426">
    <property type="protein sequence ID" value="JAE05470.1"/>
    <property type="molecule type" value="Transcribed_RNA"/>
</dbReference>
<proteinExistence type="predicted"/>
<feature type="compositionally biased region" description="Low complexity" evidence="1">
    <location>
        <begin position="20"/>
        <end position="32"/>
    </location>
</feature>
<reference evidence="2" key="1">
    <citation type="submission" date="2014-09" db="EMBL/GenBank/DDBJ databases">
        <authorList>
            <person name="Magalhaes I.L.F."/>
            <person name="Oliveira U."/>
            <person name="Santos F.R."/>
            <person name="Vidigal T.H.D.A."/>
            <person name="Brescovit A.D."/>
            <person name="Santos A.J."/>
        </authorList>
    </citation>
    <scope>NUCLEOTIDE SEQUENCE</scope>
    <source>
        <tissue evidence="2">Shoot tissue taken approximately 20 cm above the soil surface</tissue>
    </source>
</reference>
<feature type="region of interest" description="Disordered" evidence="1">
    <location>
        <begin position="102"/>
        <end position="137"/>
    </location>
</feature>
<feature type="compositionally biased region" description="Basic and acidic residues" evidence="1">
    <location>
        <begin position="127"/>
        <end position="136"/>
    </location>
</feature>
<feature type="region of interest" description="Disordered" evidence="1">
    <location>
        <begin position="20"/>
        <end position="43"/>
    </location>
</feature>
<protein>
    <submittedName>
        <fullName evidence="2">Phot1</fullName>
    </submittedName>
</protein>
<organism evidence="2">
    <name type="scientific">Arundo donax</name>
    <name type="common">Giant reed</name>
    <name type="synonym">Donax arundinaceus</name>
    <dbReference type="NCBI Taxonomy" id="35708"/>
    <lineage>
        <taxon>Eukaryota</taxon>
        <taxon>Viridiplantae</taxon>
        <taxon>Streptophyta</taxon>
        <taxon>Embryophyta</taxon>
        <taxon>Tracheophyta</taxon>
        <taxon>Spermatophyta</taxon>
        <taxon>Magnoliopsida</taxon>
        <taxon>Liliopsida</taxon>
        <taxon>Poales</taxon>
        <taxon>Poaceae</taxon>
        <taxon>PACMAD clade</taxon>
        <taxon>Arundinoideae</taxon>
        <taxon>Arundineae</taxon>
        <taxon>Arundo</taxon>
    </lineage>
</organism>
<name>A0A0A9EXG9_ARUDO</name>
<evidence type="ECO:0000313" key="2">
    <source>
        <dbReference type="EMBL" id="JAE05470.1"/>
    </source>
</evidence>
<accession>A0A0A9EXG9</accession>